<feature type="compositionally biased region" description="Pro residues" evidence="1">
    <location>
        <begin position="98"/>
        <end position="110"/>
    </location>
</feature>
<keyword evidence="3" id="KW-1185">Reference proteome</keyword>
<evidence type="ECO:0000313" key="2">
    <source>
        <dbReference type="EMBL" id="AHH95359.1"/>
    </source>
</evidence>
<evidence type="ECO:0000256" key="1">
    <source>
        <dbReference type="SAM" id="MobiDB-lite"/>
    </source>
</evidence>
<feature type="region of interest" description="Disordered" evidence="1">
    <location>
        <begin position="88"/>
        <end position="125"/>
    </location>
</feature>
<dbReference type="Proteomes" id="UP000019225">
    <property type="component" value="Chromosome"/>
</dbReference>
<dbReference type="HOGENOM" id="CLU_130434_1_0_11"/>
<dbReference type="RefSeq" id="WP_025355542.1">
    <property type="nucleotide sequence ID" value="NZ_CP007155.1"/>
</dbReference>
<organism evidence="2 3">
    <name type="scientific">Kutzneria albida DSM 43870</name>
    <dbReference type="NCBI Taxonomy" id="1449976"/>
    <lineage>
        <taxon>Bacteria</taxon>
        <taxon>Bacillati</taxon>
        <taxon>Actinomycetota</taxon>
        <taxon>Actinomycetes</taxon>
        <taxon>Pseudonocardiales</taxon>
        <taxon>Pseudonocardiaceae</taxon>
        <taxon>Kutzneria</taxon>
    </lineage>
</organism>
<proteinExistence type="predicted"/>
<evidence type="ECO:0000313" key="3">
    <source>
        <dbReference type="Proteomes" id="UP000019225"/>
    </source>
</evidence>
<protein>
    <submittedName>
        <fullName evidence="2">Uncharacterized protein</fullName>
    </submittedName>
</protein>
<name>W5WAW5_9PSEU</name>
<dbReference type="AlphaFoldDB" id="W5WAW5"/>
<accession>W5WAW5</accession>
<dbReference type="KEGG" id="kal:KALB_1989"/>
<reference evidence="2 3" key="1">
    <citation type="journal article" date="2014" name="BMC Genomics">
        <title>Complete genome sequence of producer of the glycopeptide antibiotic Aculeximycin Kutzneria albida DSM 43870T, a representative of minor genus of Pseudonocardiaceae.</title>
        <authorList>
            <person name="Rebets Y."/>
            <person name="Tokovenko B."/>
            <person name="Lushchyk I."/>
            <person name="Ruckert C."/>
            <person name="Zaburannyi N."/>
            <person name="Bechthold A."/>
            <person name="Kalinowski J."/>
            <person name="Luzhetskyy A."/>
        </authorList>
    </citation>
    <scope>NUCLEOTIDE SEQUENCE [LARGE SCALE GENOMIC DNA]</scope>
    <source>
        <strain evidence="2">DSM 43870</strain>
    </source>
</reference>
<gene>
    <name evidence="2" type="ORF">KALB_1989</name>
</gene>
<dbReference type="EMBL" id="CP007155">
    <property type="protein sequence ID" value="AHH95359.1"/>
    <property type="molecule type" value="Genomic_DNA"/>
</dbReference>
<sequence>MTSSEQDPSAKVKAEFRLLLDAVADKAEPWLQRLSTGEGGGQAAHAPGTCDWCPVCAVAAVLRGEHSELAAKAAEHAAGLLSVLRAAVQQQPAASEPEPAPQPEDQPPPRVQRIVVQRGGAEPRC</sequence>
<dbReference type="OrthoDB" id="5196858at2"/>
<dbReference type="STRING" id="1449976.KALB_1989"/>
<feature type="compositionally biased region" description="Low complexity" evidence="1">
    <location>
        <begin position="88"/>
        <end position="97"/>
    </location>
</feature>
<dbReference type="eggNOG" id="ENOG502ZDG3">
    <property type="taxonomic scope" value="Bacteria"/>
</dbReference>